<dbReference type="EMBL" id="MU003810">
    <property type="protein sequence ID" value="KAF2719531.1"/>
    <property type="molecule type" value="Genomic_DNA"/>
</dbReference>
<evidence type="ECO:0000256" key="2">
    <source>
        <dbReference type="ARBA" id="ARBA00023026"/>
    </source>
</evidence>
<feature type="region of interest" description="Disordered" evidence="3">
    <location>
        <begin position="494"/>
        <end position="518"/>
    </location>
</feature>
<sequence length="659" mass="69817">MFLVGSSWAQQLSGASMFVNYTGLSSSCVNALNTSVSCPLFLSPTSVDGAILDSDQVGALCVDSCHSSLQSARSKIASACTASTDIIVYNSVAYPGSYTVQPADDCNSVAKALNVSTYSLLYDNNLDLYCENFATMIGKTLCKPAQCATYTWQANDTCNSVVRGFSGMTLTQFQAWNPNLNDLCQNGLSFFGYQVCVSPPGGYSNYAAPSSQSATTAPPTAAVPAPTNAGAGSNKKCGNWYTVQENDDCAHVSLTSSISISDFYFLNPEINANCTNLQLAVAYCVEPVGDIATYSGYKTSTNSYITVPPATFSSVNTGIPPASSNPGYSYTMSALPEASGTLKDCSEYRNYDDTNGLNDCSYIAYAFHLTTDQLLAWNPSLSSDLSSCDLQSGYSYCVMRDGQQGSEDSLDYCIPVDDPEDGTAADCSCFTRVHGYQNSSGYDCGDIAQSYSISLTDLTTWNTWMGSDCDSALYKGLGYHDTRAICIGVNASAPTATATKPPSSTPPQTGTKTSTSMGPTQTGIVKGCLKYYTVQSGDSCTSIEAQYAITFAQFYQWNPSVGSDCTNLWLGYAYCVEGPAPSTTSTKPTSTGSGPASPTQSGIASNCDKYYTVVSGDSCDKIETQYSITFQQLYAWNPAIGSNCQSLWVGYAVCVGVTG</sequence>
<dbReference type="CDD" id="cd00118">
    <property type="entry name" value="LysM"/>
    <property type="match status" value="3"/>
</dbReference>
<feature type="domain" description="LysM" evidence="4">
    <location>
        <begin position="609"/>
        <end position="655"/>
    </location>
</feature>
<feature type="domain" description="LysM" evidence="4">
    <location>
        <begin position="148"/>
        <end position="197"/>
    </location>
</feature>
<evidence type="ECO:0000256" key="1">
    <source>
        <dbReference type="ARBA" id="ARBA00022669"/>
    </source>
</evidence>
<dbReference type="PROSITE" id="PS51782">
    <property type="entry name" value="LYSM"/>
    <property type="match status" value="5"/>
</dbReference>
<evidence type="ECO:0000259" key="4">
    <source>
        <dbReference type="PROSITE" id="PS51782"/>
    </source>
</evidence>
<proteinExistence type="predicted"/>
<feature type="domain" description="LysM" evidence="4">
    <location>
        <begin position="530"/>
        <end position="576"/>
    </location>
</feature>
<dbReference type="PANTHER" id="PTHR34997">
    <property type="entry name" value="AM15"/>
    <property type="match status" value="1"/>
</dbReference>
<keyword evidence="6" id="KW-1185">Reference proteome</keyword>
<evidence type="ECO:0000256" key="3">
    <source>
        <dbReference type="SAM" id="MobiDB-lite"/>
    </source>
</evidence>
<comment type="caution">
    <text evidence="5">The sequence shown here is derived from an EMBL/GenBank/DDBJ whole genome shotgun (WGS) entry which is preliminary data.</text>
</comment>
<dbReference type="OrthoDB" id="2281372at2759"/>
<protein>
    <submittedName>
        <fullName evidence="5">Carbohydrate-binding module family 50 protein</fullName>
    </submittedName>
</protein>
<gene>
    <name evidence="5" type="ORF">K431DRAFT_272590</name>
</gene>
<evidence type="ECO:0000313" key="5">
    <source>
        <dbReference type="EMBL" id="KAF2719531.1"/>
    </source>
</evidence>
<dbReference type="PANTHER" id="PTHR34997:SF1">
    <property type="entry name" value="PEPTIDOGLYCAN-BINDING LYSIN DOMAIN"/>
    <property type="match status" value="1"/>
</dbReference>
<accession>A0A9P4Q723</accession>
<feature type="domain" description="LysM" evidence="4">
    <location>
        <begin position="239"/>
        <end position="285"/>
    </location>
</feature>
<reference evidence="5" key="1">
    <citation type="journal article" date="2020" name="Stud. Mycol.">
        <title>101 Dothideomycetes genomes: a test case for predicting lifestyles and emergence of pathogens.</title>
        <authorList>
            <person name="Haridas S."/>
            <person name="Albert R."/>
            <person name="Binder M."/>
            <person name="Bloem J."/>
            <person name="Labutti K."/>
            <person name="Salamov A."/>
            <person name="Andreopoulos B."/>
            <person name="Baker S."/>
            <person name="Barry K."/>
            <person name="Bills G."/>
            <person name="Bluhm B."/>
            <person name="Cannon C."/>
            <person name="Castanera R."/>
            <person name="Culley D."/>
            <person name="Daum C."/>
            <person name="Ezra D."/>
            <person name="Gonzalez J."/>
            <person name="Henrissat B."/>
            <person name="Kuo A."/>
            <person name="Liang C."/>
            <person name="Lipzen A."/>
            <person name="Lutzoni F."/>
            <person name="Magnuson J."/>
            <person name="Mondo S."/>
            <person name="Nolan M."/>
            <person name="Ohm R."/>
            <person name="Pangilinan J."/>
            <person name="Park H.-J."/>
            <person name="Ramirez L."/>
            <person name="Alfaro M."/>
            <person name="Sun H."/>
            <person name="Tritt A."/>
            <person name="Yoshinaga Y."/>
            <person name="Zwiers L.-H."/>
            <person name="Turgeon B."/>
            <person name="Goodwin S."/>
            <person name="Spatafora J."/>
            <person name="Crous P."/>
            <person name="Grigoriev I."/>
        </authorList>
    </citation>
    <scope>NUCLEOTIDE SEQUENCE</scope>
    <source>
        <strain evidence="5">CBS 116435</strain>
    </source>
</reference>
<dbReference type="GO" id="GO:0008061">
    <property type="term" value="F:chitin binding"/>
    <property type="evidence" value="ECO:0007669"/>
    <property type="project" value="UniProtKB-KW"/>
</dbReference>
<keyword evidence="2" id="KW-0843">Virulence</keyword>
<dbReference type="AlphaFoldDB" id="A0A9P4Q723"/>
<dbReference type="InterPro" id="IPR052210">
    <property type="entry name" value="LysM1-like"/>
</dbReference>
<dbReference type="SMART" id="SM00257">
    <property type="entry name" value="LysM"/>
    <property type="match status" value="2"/>
</dbReference>
<dbReference type="InterPro" id="IPR018392">
    <property type="entry name" value="LysM"/>
</dbReference>
<dbReference type="InterPro" id="IPR036779">
    <property type="entry name" value="LysM_dom_sf"/>
</dbReference>
<dbReference type="Gene3D" id="3.10.350.10">
    <property type="entry name" value="LysM domain"/>
    <property type="match status" value="6"/>
</dbReference>
<dbReference type="Pfam" id="PF01476">
    <property type="entry name" value="LysM"/>
    <property type="match status" value="3"/>
</dbReference>
<name>A0A9P4Q723_9PEZI</name>
<keyword evidence="1" id="KW-0147">Chitin-binding</keyword>
<dbReference type="Proteomes" id="UP000799441">
    <property type="component" value="Unassembled WGS sequence"/>
</dbReference>
<dbReference type="SUPFAM" id="SSF54106">
    <property type="entry name" value="LysM domain"/>
    <property type="match status" value="2"/>
</dbReference>
<feature type="compositionally biased region" description="Low complexity" evidence="3">
    <location>
        <begin position="494"/>
        <end position="516"/>
    </location>
</feature>
<feature type="domain" description="LysM" evidence="4">
    <location>
        <begin position="349"/>
        <end position="398"/>
    </location>
</feature>
<organism evidence="5 6">
    <name type="scientific">Polychaeton citri CBS 116435</name>
    <dbReference type="NCBI Taxonomy" id="1314669"/>
    <lineage>
        <taxon>Eukaryota</taxon>
        <taxon>Fungi</taxon>
        <taxon>Dikarya</taxon>
        <taxon>Ascomycota</taxon>
        <taxon>Pezizomycotina</taxon>
        <taxon>Dothideomycetes</taxon>
        <taxon>Dothideomycetidae</taxon>
        <taxon>Capnodiales</taxon>
        <taxon>Capnodiaceae</taxon>
        <taxon>Polychaeton</taxon>
    </lineage>
</organism>
<evidence type="ECO:0000313" key="6">
    <source>
        <dbReference type="Proteomes" id="UP000799441"/>
    </source>
</evidence>